<comment type="caution">
    <text evidence="7">The sequence shown here is derived from an EMBL/GenBank/DDBJ whole genome shotgun (WGS) entry which is preliminary data.</text>
</comment>
<comment type="function">
    <text evidence="4">Flagellin is the subunit protein which polymerizes to form the filaments of bacterial flagella.</text>
</comment>
<organism evidence="7 8">
    <name type="scientific">Candidatus Limenecus avicola</name>
    <dbReference type="NCBI Taxonomy" id="2840847"/>
    <lineage>
        <taxon>Bacteria</taxon>
        <taxon>Bacillati</taxon>
        <taxon>Bacillota</taxon>
        <taxon>Clostridia</taxon>
        <taxon>Eubacteriales</taxon>
        <taxon>Clostridiaceae</taxon>
        <taxon>Clostridiaceae incertae sedis</taxon>
        <taxon>Candidatus Limenecus</taxon>
    </lineage>
</organism>
<proteinExistence type="inferred from homology"/>
<reference evidence="7" key="1">
    <citation type="submission" date="2020-10" db="EMBL/GenBank/DDBJ databases">
        <authorList>
            <person name="Gilroy R."/>
        </authorList>
    </citation>
    <scope>NUCLEOTIDE SEQUENCE</scope>
    <source>
        <strain evidence="7">CHK154-7741</strain>
    </source>
</reference>
<evidence type="ECO:0000256" key="1">
    <source>
        <dbReference type="ARBA" id="ARBA00005709"/>
    </source>
</evidence>
<evidence type="ECO:0000259" key="5">
    <source>
        <dbReference type="Pfam" id="PF00669"/>
    </source>
</evidence>
<dbReference type="PANTHER" id="PTHR42792:SF2">
    <property type="entry name" value="FLAGELLIN"/>
    <property type="match status" value="1"/>
</dbReference>
<keyword evidence="7" id="KW-0282">Flagellum</keyword>
<dbReference type="Pfam" id="PF00700">
    <property type="entry name" value="Flagellin_C"/>
    <property type="match status" value="1"/>
</dbReference>
<dbReference type="GO" id="GO:0005198">
    <property type="term" value="F:structural molecule activity"/>
    <property type="evidence" value="ECO:0007669"/>
    <property type="project" value="UniProtKB-UniRule"/>
</dbReference>
<dbReference type="GO" id="GO:0005576">
    <property type="term" value="C:extracellular region"/>
    <property type="evidence" value="ECO:0007669"/>
    <property type="project" value="UniProtKB-SubCell"/>
</dbReference>
<dbReference type="Proteomes" id="UP000886748">
    <property type="component" value="Unassembled WGS sequence"/>
</dbReference>
<keyword evidence="7" id="KW-0969">Cilium</keyword>
<dbReference type="AlphaFoldDB" id="A0A9D1N061"/>
<dbReference type="InterPro" id="IPR001029">
    <property type="entry name" value="Flagellin_N"/>
</dbReference>
<dbReference type="EMBL" id="DVOD01000046">
    <property type="protein sequence ID" value="HIU92684.1"/>
    <property type="molecule type" value="Genomic_DNA"/>
</dbReference>
<feature type="domain" description="Flagellin N-terminal" evidence="5">
    <location>
        <begin position="7"/>
        <end position="126"/>
    </location>
</feature>
<evidence type="ECO:0000313" key="7">
    <source>
        <dbReference type="EMBL" id="HIU92684.1"/>
    </source>
</evidence>
<keyword evidence="4" id="KW-0964">Secreted</keyword>
<dbReference type="SUPFAM" id="SSF64518">
    <property type="entry name" value="Phase 1 flagellin"/>
    <property type="match status" value="1"/>
</dbReference>
<evidence type="ECO:0000259" key="6">
    <source>
        <dbReference type="Pfam" id="PF00700"/>
    </source>
</evidence>
<feature type="domain" description="Flagellin C-terminal" evidence="6">
    <location>
        <begin position="182"/>
        <end position="265"/>
    </location>
</feature>
<dbReference type="PANTHER" id="PTHR42792">
    <property type="entry name" value="FLAGELLIN"/>
    <property type="match status" value="1"/>
</dbReference>
<dbReference type="InterPro" id="IPR046358">
    <property type="entry name" value="Flagellin_C"/>
</dbReference>
<keyword evidence="3 4" id="KW-0975">Bacterial flagellum</keyword>
<evidence type="ECO:0000313" key="8">
    <source>
        <dbReference type="Proteomes" id="UP000886748"/>
    </source>
</evidence>
<comment type="similarity">
    <text evidence="1 4">Belongs to the bacterial flagellin family.</text>
</comment>
<reference evidence="7" key="2">
    <citation type="journal article" date="2021" name="PeerJ">
        <title>Extensive microbial diversity within the chicken gut microbiome revealed by metagenomics and culture.</title>
        <authorList>
            <person name="Gilroy R."/>
            <person name="Ravi A."/>
            <person name="Getino M."/>
            <person name="Pursley I."/>
            <person name="Horton D.L."/>
            <person name="Alikhan N.F."/>
            <person name="Baker D."/>
            <person name="Gharbi K."/>
            <person name="Hall N."/>
            <person name="Watson M."/>
            <person name="Adriaenssens E.M."/>
            <person name="Foster-Nyarko E."/>
            <person name="Jarju S."/>
            <person name="Secka A."/>
            <person name="Antonio M."/>
            <person name="Oren A."/>
            <person name="Chaudhuri R.R."/>
            <person name="La Ragione R."/>
            <person name="Hildebrand F."/>
            <person name="Pallen M.J."/>
        </authorList>
    </citation>
    <scope>NUCLEOTIDE SEQUENCE</scope>
    <source>
        <strain evidence="7">CHK154-7741</strain>
    </source>
</reference>
<dbReference type="Gene3D" id="1.20.1330.10">
    <property type="entry name" value="f41 fragment of flagellin, N-terminal domain"/>
    <property type="match status" value="1"/>
</dbReference>
<sequence length="266" mass="28504">MPIGIYSAQTGMVQAQRTFEKAAESIASGINSYVNPADKYVATGLDTTIRSAKKAIENAQTGYNFTAVADSALGNVSESLQRIRELSIQASNGIYSDSQRAVIQQEIDQNVEQIKQTLGQSTFNGKPTINAVTPENPNPAPVTDFMVGTDSTSIISYDPNMALDSLNFDVSTPEAAAASLAQADSMLSDIGSKRGEIGAVQSSLEGAINQQMTNIMSTTASLSDIQDTDYISAITDLKKAQFSMELMAKVMKTVMNSERYVLDLLQ</sequence>
<dbReference type="GO" id="GO:0009288">
    <property type="term" value="C:bacterial-type flagellum"/>
    <property type="evidence" value="ECO:0007669"/>
    <property type="project" value="UniProtKB-SubCell"/>
</dbReference>
<keyword evidence="7" id="KW-0966">Cell projection</keyword>
<dbReference type="InterPro" id="IPR001492">
    <property type="entry name" value="Flagellin"/>
</dbReference>
<dbReference type="Pfam" id="PF00669">
    <property type="entry name" value="Flagellin_N"/>
    <property type="match status" value="1"/>
</dbReference>
<protein>
    <recommendedName>
        <fullName evidence="2 4">Flagellin</fullName>
    </recommendedName>
</protein>
<evidence type="ECO:0000256" key="3">
    <source>
        <dbReference type="ARBA" id="ARBA00023143"/>
    </source>
</evidence>
<name>A0A9D1N061_9CLOT</name>
<accession>A0A9D1N061</accession>
<comment type="subcellular location">
    <subcellularLocation>
        <location evidence="4">Secreted</location>
    </subcellularLocation>
    <subcellularLocation>
        <location evidence="4">Bacterial flagellum</location>
    </subcellularLocation>
</comment>
<evidence type="ECO:0000256" key="2">
    <source>
        <dbReference type="ARBA" id="ARBA00020110"/>
    </source>
</evidence>
<evidence type="ECO:0000256" key="4">
    <source>
        <dbReference type="RuleBase" id="RU362073"/>
    </source>
</evidence>
<gene>
    <name evidence="7" type="ORF">IAD26_06060</name>
</gene>
<dbReference type="PRINTS" id="PR00207">
    <property type="entry name" value="FLAGELLIN"/>
</dbReference>